<evidence type="ECO:0000313" key="7">
    <source>
        <dbReference type="Proteomes" id="UP000539642"/>
    </source>
</evidence>
<name>A0A840UP79_9BACT</name>
<keyword evidence="7" id="KW-1185">Reference proteome</keyword>
<dbReference type="GO" id="GO:0016787">
    <property type="term" value="F:hydrolase activity"/>
    <property type="evidence" value="ECO:0007669"/>
    <property type="project" value="UniProtKB-KW"/>
</dbReference>
<dbReference type="CDD" id="cd06262">
    <property type="entry name" value="metallo-hydrolase-like_MBL-fold"/>
    <property type="match status" value="1"/>
</dbReference>
<organism evidence="6 7">
    <name type="scientific">Desulfoprunum benzoelyticum</name>
    <dbReference type="NCBI Taxonomy" id="1506996"/>
    <lineage>
        <taxon>Bacteria</taxon>
        <taxon>Pseudomonadati</taxon>
        <taxon>Thermodesulfobacteriota</taxon>
        <taxon>Desulfobulbia</taxon>
        <taxon>Desulfobulbales</taxon>
        <taxon>Desulfobulbaceae</taxon>
        <taxon>Desulfoprunum</taxon>
    </lineage>
</organism>
<evidence type="ECO:0000259" key="5">
    <source>
        <dbReference type="SMART" id="SM00849"/>
    </source>
</evidence>
<keyword evidence="3 6" id="KW-0378">Hydrolase</keyword>
<protein>
    <submittedName>
        <fullName evidence="6">Glyoxylase-like metal-dependent hydrolase (Beta-lactamase superfamily II)</fullName>
    </submittedName>
</protein>
<dbReference type="PANTHER" id="PTHR46233">
    <property type="entry name" value="HYDROXYACYLGLUTATHIONE HYDROLASE GLOC"/>
    <property type="match status" value="1"/>
</dbReference>
<comment type="cofactor">
    <cofactor evidence="1">
        <name>Zn(2+)</name>
        <dbReference type="ChEBI" id="CHEBI:29105"/>
    </cofactor>
</comment>
<dbReference type="Gene3D" id="3.60.15.10">
    <property type="entry name" value="Ribonuclease Z/Hydroxyacylglutathione hydrolase-like"/>
    <property type="match status" value="1"/>
</dbReference>
<reference evidence="6 7" key="1">
    <citation type="submission" date="2020-08" db="EMBL/GenBank/DDBJ databases">
        <title>Genomic Encyclopedia of Type Strains, Phase IV (KMG-IV): sequencing the most valuable type-strain genomes for metagenomic binning, comparative biology and taxonomic classification.</title>
        <authorList>
            <person name="Goeker M."/>
        </authorList>
    </citation>
    <scope>NUCLEOTIDE SEQUENCE [LARGE SCALE GENOMIC DNA]</scope>
    <source>
        <strain evidence="6 7">DSM 28570</strain>
    </source>
</reference>
<dbReference type="InterPro" id="IPR036866">
    <property type="entry name" value="RibonucZ/Hydroxyglut_hydro"/>
</dbReference>
<gene>
    <name evidence="6" type="ORF">HNQ81_000343</name>
</gene>
<evidence type="ECO:0000256" key="2">
    <source>
        <dbReference type="ARBA" id="ARBA00022723"/>
    </source>
</evidence>
<dbReference type="RefSeq" id="WP_183347647.1">
    <property type="nucleotide sequence ID" value="NZ_JACHEO010000001.1"/>
</dbReference>
<dbReference type="SUPFAM" id="SSF56281">
    <property type="entry name" value="Metallo-hydrolase/oxidoreductase"/>
    <property type="match status" value="1"/>
</dbReference>
<evidence type="ECO:0000313" key="6">
    <source>
        <dbReference type="EMBL" id="MBB5346636.1"/>
    </source>
</evidence>
<dbReference type="GO" id="GO:0046872">
    <property type="term" value="F:metal ion binding"/>
    <property type="evidence" value="ECO:0007669"/>
    <property type="project" value="UniProtKB-KW"/>
</dbReference>
<evidence type="ECO:0000256" key="4">
    <source>
        <dbReference type="ARBA" id="ARBA00022833"/>
    </source>
</evidence>
<dbReference type="InterPro" id="IPR051453">
    <property type="entry name" value="MBL_Glyoxalase_II"/>
</dbReference>
<comment type="caution">
    <text evidence="6">The sequence shown here is derived from an EMBL/GenBank/DDBJ whole genome shotgun (WGS) entry which is preliminary data.</text>
</comment>
<sequence length="208" mass="22664">MEIRQMSVGTMAVCCYIVSCPQTRQAAIVDPGGDEERILAEVKRAGLDVRYIIATHGHPDHVCGIRRIKEATGAEIIMHRADAAFFWQPDTQNYFSMLGLEPSPLPDRLVEDGDIIELGNEQLQVIHTPGHTPGGICLLCGQDLLTGDTLFVGGIGRTDFPGGSHQQLMNSIKDRLMTLPGDTIVWPGHGYGGSRSTLAEELQTNPFL</sequence>
<dbReference type="Pfam" id="PF00753">
    <property type="entry name" value="Lactamase_B"/>
    <property type="match status" value="1"/>
</dbReference>
<dbReference type="Proteomes" id="UP000539642">
    <property type="component" value="Unassembled WGS sequence"/>
</dbReference>
<proteinExistence type="predicted"/>
<accession>A0A840UP79</accession>
<dbReference type="InterPro" id="IPR001279">
    <property type="entry name" value="Metallo-B-lactamas"/>
</dbReference>
<keyword evidence="4" id="KW-0862">Zinc</keyword>
<dbReference type="AlphaFoldDB" id="A0A840UP79"/>
<evidence type="ECO:0000256" key="1">
    <source>
        <dbReference type="ARBA" id="ARBA00001947"/>
    </source>
</evidence>
<evidence type="ECO:0000256" key="3">
    <source>
        <dbReference type="ARBA" id="ARBA00022801"/>
    </source>
</evidence>
<dbReference type="PANTHER" id="PTHR46233:SF3">
    <property type="entry name" value="HYDROXYACYLGLUTATHIONE HYDROLASE GLOC"/>
    <property type="match status" value="1"/>
</dbReference>
<dbReference type="EMBL" id="JACHEO010000001">
    <property type="protein sequence ID" value="MBB5346636.1"/>
    <property type="molecule type" value="Genomic_DNA"/>
</dbReference>
<dbReference type="SMART" id="SM00849">
    <property type="entry name" value="Lactamase_B"/>
    <property type="match status" value="1"/>
</dbReference>
<feature type="domain" description="Metallo-beta-lactamase" evidence="5">
    <location>
        <begin position="12"/>
        <end position="189"/>
    </location>
</feature>
<keyword evidence="2" id="KW-0479">Metal-binding</keyword>